<evidence type="ECO:0000313" key="4">
    <source>
        <dbReference type="Proteomes" id="UP000199423"/>
    </source>
</evidence>
<evidence type="ECO:0000259" key="1">
    <source>
        <dbReference type="Pfam" id="PF03235"/>
    </source>
</evidence>
<dbReference type="PANTHER" id="PTHR35149:SF1">
    <property type="entry name" value="DUF5655 DOMAIN-CONTAINING PROTEIN"/>
    <property type="match status" value="1"/>
</dbReference>
<evidence type="ECO:0000313" key="3">
    <source>
        <dbReference type="EMBL" id="SFV32885.1"/>
    </source>
</evidence>
<feature type="domain" description="GmrSD restriction endonucleases C-terminal" evidence="2">
    <location>
        <begin position="486"/>
        <end position="605"/>
    </location>
</feature>
<dbReference type="Proteomes" id="UP000199423">
    <property type="component" value="Unassembled WGS sequence"/>
</dbReference>
<gene>
    <name evidence="3" type="ORF">SAMN04488557_1760</name>
</gene>
<accession>A0A1I7NDX9</accession>
<feature type="domain" description="GmrSD restriction endonucleases N-terminal" evidence="1">
    <location>
        <begin position="53"/>
        <end position="276"/>
    </location>
</feature>
<dbReference type="Pfam" id="PF03235">
    <property type="entry name" value="GmrSD_N"/>
    <property type="match status" value="1"/>
</dbReference>
<protein>
    <submittedName>
        <fullName evidence="3">Uncharacterized conserved protein, contains ParB-like and HNH nuclease domains</fullName>
    </submittedName>
</protein>
<dbReference type="EMBL" id="FPCH01000002">
    <property type="protein sequence ID" value="SFV32885.1"/>
    <property type="molecule type" value="Genomic_DNA"/>
</dbReference>
<dbReference type="AlphaFoldDB" id="A0A1I7NDX9"/>
<dbReference type="OrthoDB" id="9798761at2"/>
<dbReference type="STRING" id="51670.SAMN04488557_1760"/>
<dbReference type="InterPro" id="IPR011089">
    <property type="entry name" value="GmrSD_C"/>
</dbReference>
<dbReference type="Pfam" id="PF07510">
    <property type="entry name" value="GmrSD_C"/>
    <property type="match status" value="1"/>
</dbReference>
<dbReference type="PANTHER" id="PTHR35149">
    <property type="entry name" value="SLL5132 PROTEIN"/>
    <property type="match status" value="1"/>
</dbReference>
<proteinExistence type="predicted"/>
<evidence type="ECO:0000259" key="2">
    <source>
        <dbReference type="Pfam" id="PF07510"/>
    </source>
</evidence>
<organism evidence="3 4">
    <name type="scientific">Hyphomicrobium facile</name>
    <dbReference type="NCBI Taxonomy" id="51670"/>
    <lineage>
        <taxon>Bacteria</taxon>
        <taxon>Pseudomonadati</taxon>
        <taxon>Pseudomonadota</taxon>
        <taxon>Alphaproteobacteria</taxon>
        <taxon>Hyphomicrobiales</taxon>
        <taxon>Hyphomicrobiaceae</taxon>
        <taxon>Hyphomicrobium</taxon>
    </lineage>
</organism>
<name>A0A1I7NDX9_9HYPH</name>
<dbReference type="InterPro" id="IPR004919">
    <property type="entry name" value="GmrSD_N"/>
</dbReference>
<sequence length="613" mass="69292">MTILACYRAAALTRRYFLLDCSVVRRHITYVQLGVLSRVNSMQSLFQTQIQTIGQMLSGSNTFRMPPFQRPYSWDEGRALQLFDDLYAVVERESYYPELKDASGHYFLGPIVVAQARASDPHEVVDGQQRLVTLTAMLAVLRDALPAGRSQSDLQSHFERPEHALLGHSHSPRIVLHTPYRTEFEQFTLRLGSTRHLPPDAKTDGMDRLLNVIRRLSKEAAEHPIATVEKLIAVILRQTFVVVMTATTLDDAYLLFRSVNTPGQPLSSLDLVKVELMGKLNPSDEQTHALSLAWMRAQEELGDDRLEEYVNTILRLVMPNYDGRDLKVGLKEVLADSRRLVAFRSRLEGFIQNYSAFDSATLDFGPSSASINRIVACFQGLPFDDWRPTALLWLSSGPTSSIYANSPSAKKSEDFFRALNALCLGFVILGVPKSKRVKRFQRINEHIAQNRDVFALNSELFLTSAERDQINKLLQGPIGEKAEKVSYLKALLLRMNAEMSSDIPPFFPPNITLEHVLPQNPARNSKWVKDFPNIKRRRELCYMLGNLTILTHPANSTIGNADFTSKKRSIFGTDGNQSFALNSSLMTNSEWNETAILSRQRDLLHLADRVLRI</sequence>
<keyword evidence="4" id="KW-1185">Reference proteome</keyword>
<reference evidence="4" key="1">
    <citation type="submission" date="2016-10" db="EMBL/GenBank/DDBJ databases">
        <authorList>
            <person name="Varghese N."/>
            <person name="Submissions S."/>
        </authorList>
    </citation>
    <scope>NUCLEOTIDE SEQUENCE [LARGE SCALE GENOMIC DNA]</scope>
    <source>
        <strain evidence="4">DSM 1565</strain>
    </source>
</reference>